<accession>A0A0B7A2D4</accession>
<feature type="compositionally biased region" description="Acidic residues" evidence="7">
    <location>
        <begin position="322"/>
        <end position="336"/>
    </location>
</feature>
<feature type="transmembrane region" description="Helical" evidence="8">
    <location>
        <begin position="6"/>
        <end position="24"/>
    </location>
</feature>
<name>A0A0B7A2D4_9EUPU</name>
<organism evidence="10">
    <name type="scientific">Arion vulgaris</name>
    <dbReference type="NCBI Taxonomy" id="1028688"/>
    <lineage>
        <taxon>Eukaryota</taxon>
        <taxon>Metazoa</taxon>
        <taxon>Spiralia</taxon>
        <taxon>Lophotrochozoa</taxon>
        <taxon>Mollusca</taxon>
        <taxon>Gastropoda</taxon>
        <taxon>Heterobranchia</taxon>
        <taxon>Euthyneura</taxon>
        <taxon>Panpulmonata</taxon>
        <taxon>Eupulmonata</taxon>
        <taxon>Stylommatophora</taxon>
        <taxon>Helicina</taxon>
        <taxon>Arionoidea</taxon>
        <taxon>Arionidae</taxon>
        <taxon>Arion</taxon>
    </lineage>
</organism>
<keyword evidence="6 8" id="KW-0472">Membrane</keyword>
<evidence type="ECO:0000256" key="4">
    <source>
        <dbReference type="ARBA" id="ARBA00022824"/>
    </source>
</evidence>
<comment type="similarity">
    <text evidence="2">Belongs to the ric-3 family.</text>
</comment>
<proteinExistence type="inferred from homology"/>
<dbReference type="AlphaFoldDB" id="A0A0B7A2D4"/>
<dbReference type="GO" id="GO:0034394">
    <property type="term" value="P:protein localization to cell surface"/>
    <property type="evidence" value="ECO:0007669"/>
    <property type="project" value="TreeGrafter"/>
</dbReference>
<keyword evidence="3 8" id="KW-0812">Transmembrane</keyword>
<sequence>MSPIKAFGVVGVMIACFVVIYPRFMHPFVLRTLGLHEVPINEPNNMYPPHYRHMQQGSTKPQHVPDDARRNTRQGPPHPGMRAAAEMQRQQSQQGSGRGMMGVVLPMYAIGIVLYLVYTLFKVFNKSKSPSGHEASIYEDRMVRDYPVDSLGLPTDYLETGDVRSVFTNDQQRMELEHLLTRVDDKNVSVIEMRMLQKRLEETEAQMSRILKSMQSVQPKGDSISSPADIGQSKVTSNDASPESESYEVVGREGQTEKENKQKNAEDDDIGKKDPEDDEKDASSNIDVDKLKTKAQENEQEIGLDKSNEEEVNNTNDHIDDTYDDGDENIEEDKEDGELTKTSNIRQRKGRRDDNTLYA</sequence>
<dbReference type="Pfam" id="PF15361">
    <property type="entry name" value="RIC3"/>
    <property type="match status" value="1"/>
</dbReference>
<evidence type="ECO:0000256" key="5">
    <source>
        <dbReference type="ARBA" id="ARBA00022989"/>
    </source>
</evidence>
<evidence type="ECO:0000256" key="7">
    <source>
        <dbReference type="SAM" id="MobiDB-lite"/>
    </source>
</evidence>
<protein>
    <recommendedName>
        <fullName evidence="9">Resistance to inhibitors of cholinesterase protein 3 N-terminal domain-containing protein</fullName>
    </recommendedName>
</protein>
<feature type="compositionally biased region" description="Basic and acidic residues" evidence="7">
    <location>
        <begin position="287"/>
        <end position="309"/>
    </location>
</feature>
<dbReference type="InterPro" id="IPR026160">
    <property type="entry name" value="Ric3"/>
</dbReference>
<feature type="compositionally biased region" description="Low complexity" evidence="7">
    <location>
        <begin position="80"/>
        <end position="95"/>
    </location>
</feature>
<evidence type="ECO:0000256" key="6">
    <source>
        <dbReference type="ARBA" id="ARBA00023136"/>
    </source>
</evidence>
<dbReference type="GO" id="GO:0007271">
    <property type="term" value="P:synaptic transmission, cholinergic"/>
    <property type="evidence" value="ECO:0007669"/>
    <property type="project" value="TreeGrafter"/>
</dbReference>
<keyword evidence="4" id="KW-0256">Endoplasmic reticulum</keyword>
<feature type="compositionally biased region" description="Basic and acidic residues" evidence="7">
    <location>
        <begin position="250"/>
        <end position="275"/>
    </location>
</feature>
<evidence type="ECO:0000259" key="9">
    <source>
        <dbReference type="Pfam" id="PF15361"/>
    </source>
</evidence>
<dbReference type="InterPro" id="IPR032763">
    <property type="entry name" value="RIC3_N"/>
</dbReference>
<dbReference type="PANTHER" id="PTHR21723">
    <property type="entry name" value="RESISTANCE TO INHIBITORS OF CHOLINESTERASE PROTEIN 3 RIC3"/>
    <property type="match status" value="1"/>
</dbReference>
<dbReference type="PANTHER" id="PTHR21723:SF3">
    <property type="entry name" value="PROTEIN RIC-3"/>
    <property type="match status" value="1"/>
</dbReference>
<dbReference type="GO" id="GO:0005789">
    <property type="term" value="C:endoplasmic reticulum membrane"/>
    <property type="evidence" value="ECO:0007669"/>
    <property type="project" value="UniProtKB-SubCell"/>
</dbReference>
<feature type="region of interest" description="Disordered" evidence="7">
    <location>
        <begin position="46"/>
        <end position="96"/>
    </location>
</feature>
<evidence type="ECO:0000256" key="1">
    <source>
        <dbReference type="ARBA" id="ARBA00004586"/>
    </source>
</evidence>
<dbReference type="GO" id="GO:0043025">
    <property type="term" value="C:neuronal cell body"/>
    <property type="evidence" value="ECO:0007669"/>
    <property type="project" value="TreeGrafter"/>
</dbReference>
<feature type="compositionally biased region" description="Polar residues" evidence="7">
    <location>
        <begin position="233"/>
        <end position="244"/>
    </location>
</feature>
<feature type="domain" description="Resistance to inhibitors of cholinesterase protein 3 N-terminal" evidence="9">
    <location>
        <begin position="14"/>
        <end position="212"/>
    </location>
</feature>
<evidence type="ECO:0000256" key="8">
    <source>
        <dbReference type="SAM" id="Phobius"/>
    </source>
</evidence>
<dbReference type="EMBL" id="HACG01027922">
    <property type="protein sequence ID" value="CEK74787.1"/>
    <property type="molecule type" value="Transcribed_RNA"/>
</dbReference>
<keyword evidence="5 8" id="KW-1133">Transmembrane helix</keyword>
<dbReference type="GO" id="GO:0045202">
    <property type="term" value="C:synapse"/>
    <property type="evidence" value="ECO:0007669"/>
    <property type="project" value="GOC"/>
</dbReference>
<gene>
    <name evidence="10" type="primary">ORF92553</name>
</gene>
<feature type="transmembrane region" description="Helical" evidence="8">
    <location>
        <begin position="99"/>
        <end position="121"/>
    </location>
</feature>
<reference evidence="10" key="1">
    <citation type="submission" date="2014-12" db="EMBL/GenBank/DDBJ databases">
        <title>Insight into the proteome of Arion vulgaris.</title>
        <authorList>
            <person name="Aradska J."/>
            <person name="Bulat T."/>
            <person name="Smidak R."/>
            <person name="Sarate P."/>
            <person name="Gangsoo J."/>
            <person name="Sialana F."/>
            <person name="Bilban M."/>
            <person name="Lubec G."/>
        </authorList>
    </citation>
    <scope>NUCLEOTIDE SEQUENCE</scope>
    <source>
        <tissue evidence="10">Skin</tissue>
    </source>
</reference>
<dbReference type="GO" id="GO:0043005">
    <property type="term" value="C:neuron projection"/>
    <property type="evidence" value="ECO:0007669"/>
    <property type="project" value="TreeGrafter"/>
</dbReference>
<feature type="compositionally biased region" description="Polar residues" evidence="7">
    <location>
        <begin position="214"/>
        <end position="226"/>
    </location>
</feature>
<evidence type="ECO:0000256" key="2">
    <source>
        <dbReference type="ARBA" id="ARBA00008538"/>
    </source>
</evidence>
<evidence type="ECO:0000256" key="3">
    <source>
        <dbReference type="ARBA" id="ARBA00022692"/>
    </source>
</evidence>
<comment type="subcellular location">
    <subcellularLocation>
        <location evidence="1">Endoplasmic reticulum membrane</location>
    </subcellularLocation>
</comment>
<evidence type="ECO:0000313" key="10">
    <source>
        <dbReference type="EMBL" id="CEK74787.1"/>
    </source>
</evidence>
<feature type="region of interest" description="Disordered" evidence="7">
    <location>
        <begin position="214"/>
        <end position="359"/>
    </location>
</feature>
<dbReference type="PROSITE" id="PS51257">
    <property type="entry name" value="PROKAR_LIPOPROTEIN"/>
    <property type="match status" value="1"/>
</dbReference>